<reference evidence="4 5" key="1">
    <citation type="submission" date="2016-10" db="EMBL/GenBank/DDBJ databases">
        <title>Arsenicibacter rosenii gen. nov., sp. nov., an efficient arsenic-methylating bacterium isolated from an arsenic-contaminated paddy soil.</title>
        <authorList>
            <person name="Huang K."/>
        </authorList>
    </citation>
    <scope>NUCLEOTIDE SEQUENCE [LARGE SCALE GENOMIC DNA]</scope>
    <source>
        <strain evidence="4 5">SM-1</strain>
    </source>
</reference>
<name>A0A1S2VE32_9BACT</name>
<comment type="caution">
    <text evidence="4">The sequence shown here is derived from an EMBL/GenBank/DDBJ whole genome shotgun (WGS) entry which is preliminary data.</text>
</comment>
<dbReference type="Proteomes" id="UP000181790">
    <property type="component" value="Unassembled WGS sequence"/>
</dbReference>
<feature type="chain" id="PRO_5010291530" evidence="3">
    <location>
        <begin position="22"/>
        <end position="198"/>
    </location>
</feature>
<evidence type="ECO:0000256" key="2">
    <source>
        <dbReference type="SAM" id="Phobius"/>
    </source>
</evidence>
<dbReference type="RefSeq" id="WP_071505326.1">
    <property type="nucleotide sequence ID" value="NZ_MORL01000016.1"/>
</dbReference>
<proteinExistence type="predicted"/>
<organism evidence="4 5">
    <name type="scientific">Arsenicibacter rosenii</name>
    <dbReference type="NCBI Taxonomy" id="1750698"/>
    <lineage>
        <taxon>Bacteria</taxon>
        <taxon>Pseudomonadati</taxon>
        <taxon>Bacteroidota</taxon>
        <taxon>Cytophagia</taxon>
        <taxon>Cytophagales</taxon>
        <taxon>Spirosomataceae</taxon>
        <taxon>Arsenicibacter</taxon>
    </lineage>
</organism>
<sequence>MRKIPVRGLVLLLLTSMVACHRPYALLQRTPTDHYAAKQAAAPTASADIPVDTTRADIAFEALPAEPVTPEAVATVDRQLTTSSANKQVQRRLQHIQRLLNVSANTPVSEPQQPRPRPKTQKKGMTLREFFGLPEKKPKTAWERINWNLKAGVVLVLFAIVFALLKINLLAILFGIFAILILLRGMRKTWKGGGFLGL</sequence>
<protein>
    <submittedName>
        <fullName evidence="4">Uncharacterized protein</fullName>
    </submittedName>
</protein>
<accession>A0A1S2VE32</accession>
<evidence type="ECO:0000256" key="3">
    <source>
        <dbReference type="SAM" id="SignalP"/>
    </source>
</evidence>
<keyword evidence="2" id="KW-0812">Transmembrane</keyword>
<feature type="signal peptide" evidence="3">
    <location>
        <begin position="1"/>
        <end position="21"/>
    </location>
</feature>
<dbReference type="OrthoDB" id="944429at2"/>
<keyword evidence="3" id="KW-0732">Signal</keyword>
<keyword evidence="2" id="KW-1133">Transmembrane helix</keyword>
<feature type="region of interest" description="Disordered" evidence="1">
    <location>
        <begin position="104"/>
        <end position="123"/>
    </location>
</feature>
<feature type="transmembrane region" description="Helical" evidence="2">
    <location>
        <begin position="153"/>
        <end position="183"/>
    </location>
</feature>
<evidence type="ECO:0000313" key="5">
    <source>
        <dbReference type="Proteomes" id="UP000181790"/>
    </source>
</evidence>
<keyword evidence="2" id="KW-0472">Membrane</keyword>
<gene>
    <name evidence="4" type="ORF">BLX24_21755</name>
</gene>
<dbReference type="EMBL" id="MORL01000016">
    <property type="protein sequence ID" value="OIN56984.1"/>
    <property type="molecule type" value="Genomic_DNA"/>
</dbReference>
<evidence type="ECO:0000256" key="1">
    <source>
        <dbReference type="SAM" id="MobiDB-lite"/>
    </source>
</evidence>
<dbReference type="AlphaFoldDB" id="A0A1S2VE32"/>
<keyword evidence="5" id="KW-1185">Reference proteome</keyword>
<dbReference type="PROSITE" id="PS51257">
    <property type="entry name" value="PROKAR_LIPOPROTEIN"/>
    <property type="match status" value="1"/>
</dbReference>
<evidence type="ECO:0000313" key="4">
    <source>
        <dbReference type="EMBL" id="OIN56984.1"/>
    </source>
</evidence>